<dbReference type="SMART" id="SM00484">
    <property type="entry name" value="XPGI"/>
    <property type="match status" value="1"/>
</dbReference>
<feature type="compositionally biased region" description="Low complexity" evidence="14">
    <location>
        <begin position="539"/>
        <end position="560"/>
    </location>
</feature>
<keyword evidence="6" id="KW-0227">DNA damage</keyword>
<dbReference type="GO" id="GO:0003677">
    <property type="term" value="F:DNA binding"/>
    <property type="evidence" value="ECO:0007669"/>
    <property type="project" value="UniProtKB-KW"/>
</dbReference>
<keyword evidence="11" id="KW-0238">DNA-binding</keyword>
<dbReference type="EMBL" id="HF935642">
    <property type="protein sequence ID" value="CCX11752.1"/>
    <property type="molecule type" value="Genomic_DNA"/>
</dbReference>
<dbReference type="SMART" id="SM00485">
    <property type="entry name" value="XPGN"/>
    <property type="match status" value="1"/>
</dbReference>
<dbReference type="PRINTS" id="PR00853">
    <property type="entry name" value="XPGRADSUPER"/>
</dbReference>
<dbReference type="GO" id="GO:0006281">
    <property type="term" value="P:DNA repair"/>
    <property type="evidence" value="ECO:0007669"/>
    <property type="project" value="UniProtKB-KW"/>
</dbReference>
<feature type="region of interest" description="Disordered" evidence="14">
    <location>
        <begin position="408"/>
        <end position="589"/>
    </location>
</feature>
<dbReference type="AlphaFoldDB" id="U4L616"/>
<name>U4L616_PYROM</name>
<evidence type="ECO:0000256" key="14">
    <source>
        <dbReference type="SAM" id="MobiDB-lite"/>
    </source>
</evidence>
<dbReference type="STRING" id="1076935.U4L616"/>
<dbReference type="GO" id="GO:0017108">
    <property type="term" value="F:5'-flap endonuclease activity"/>
    <property type="evidence" value="ECO:0007669"/>
    <property type="project" value="TreeGrafter"/>
</dbReference>
<evidence type="ECO:0000256" key="3">
    <source>
        <dbReference type="ARBA" id="ARBA00010563"/>
    </source>
</evidence>
<dbReference type="InterPro" id="IPR019974">
    <property type="entry name" value="XPG_CS"/>
</dbReference>
<evidence type="ECO:0000256" key="2">
    <source>
        <dbReference type="ARBA" id="ARBA00004123"/>
    </source>
</evidence>
<protein>
    <submittedName>
        <fullName evidence="17">Similar to Exonuclease 1 acc. no. Q8L6Z7</fullName>
    </submittedName>
</protein>
<dbReference type="InterPro" id="IPR006086">
    <property type="entry name" value="XPG-I_dom"/>
</dbReference>
<dbReference type="SUPFAM" id="SSF47807">
    <property type="entry name" value="5' to 3' exonuclease, C-terminal subdomain"/>
    <property type="match status" value="1"/>
</dbReference>
<dbReference type="InterPro" id="IPR037315">
    <property type="entry name" value="EXO1_H3TH"/>
</dbReference>
<dbReference type="GO" id="GO:0046872">
    <property type="term" value="F:metal ion binding"/>
    <property type="evidence" value="ECO:0007669"/>
    <property type="project" value="UniProtKB-KW"/>
</dbReference>
<feature type="compositionally biased region" description="Polar residues" evidence="14">
    <location>
        <begin position="360"/>
        <end position="372"/>
    </location>
</feature>
<organism evidence="17 18">
    <name type="scientific">Pyronema omphalodes (strain CBS 100304)</name>
    <name type="common">Pyronema confluens</name>
    <dbReference type="NCBI Taxonomy" id="1076935"/>
    <lineage>
        <taxon>Eukaryota</taxon>
        <taxon>Fungi</taxon>
        <taxon>Dikarya</taxon>
        <taxon>Ascomycota</taxon>
        <taxon>Pezizomycotina</taxon>
        <taxon>Pezizomycetes</taxon>
        <taxon>Pezizales</taxon>
        <taxon>Pyronemataceae</taxon>
        <taxon>Pyronema</taxon>
    </lineage>
</organism>
<feature type="region of interest" description="Disordered" evidence="14">
    <location>
        <begin position="360"/>
        <end position="390"/>
    </location>
</feature>
<evidence type="ECO:0000259" key="16">
    <source>
        <dbReference type="SMART" id="SM00485"/>
    </source>
</evidence>
<dbReference type="InterPro" id="IPR008918">
    <property type="entry name" value="HhH2"/>
</dbReference>
<keyword evidence="13" id="KW-0539">Nucleus</keyword>
<reference evidence="17 18" key="1">
    <citation type="journal article" date="2013" name="PLoS Genet.">
        <title>The genome and development-dependent transcriptomes of Pyronema confluens: a window into fungal evolution.</title>
        <authorList>
            <person name="Traeger S."/>
            <person name="Altegoer F."/>
            <person name="Freitag M."/>
            <person name="Gabaldon T."/>
            <person name="Kempken F."/>
            <person name="Kumar A."/>
            <person name="Marcet-Houben M."/>
            <person name="Poggeler S."/>
            <person name="Stajich J.E."/>
            <person name="Nowrousian M."/>
        </authorList>
    </citation>
    <scope>NUCLEOTIDE SEQUENCE [LARGE SCALE GENOMIC DNA]</scope>
    <source>
        <strain evidence="18">CBS 100304</strain>
        <tissue evidence="17">Vegetative mycelium</tissue>
    </source>
</reference>
<keyword evidence="10" id="KW-0267">Excision nuclease</keyword>
<dbReference type="FunFam" id="1.10.150.20:FF:000011">
    <property type="entry name" value="exonuclease 1"/>
    <property type="match status" value="1"/>
</dbReference>
<evidence type="ECO:0000256" key="10">
    <source>
        <dbReference type="ARBA" id="ARBA00022881"/>
    </source>
</evidence>
<dbReference type="PROSITE" id="PS00842">
    <property type="entry name" value="XPG_2"/>
    <property type="match status" value="1"/>
</dbReference>
<evidence type="ECO:0000256" key="1">
    <source>
        <dbReference type="ARBA" id="ARBA00001946"/>
    </source>
</evidence>
<evidence type="ECO:0000256" key="6">
    <source>
        <dbReference type="ARBA" id="ARBA00022763"/>
    </source>
</evidence>
<feature type="compositionally biased region" description="Low complexity" evidence="14">
    <location>
        <begin position="568"/>
        <end position="589"/>
    </location>
</feature>
<feature type="domain" description="XPG-I" evidence="15">
    <location>
        <begin position="138"/>
        <end position="208"/>
    </location>
</feature>
<evidence type="ECO:0000313" key="18">
    <source>
        <dbReference type="Proteomes" id="UP000018144"/>
    </source>
</evidence>
<comment type="similarity">
    <text evidence="3">Belongs to the XPG/RAD2 endonuclease family. EXO1 subfamily.</text>
</comment>
<keyword evidence="9" id="KW-0460">Magnesium</keyword>
<dbReference type="Gene3D" id="1.10.150.20">
    <property type="entry name" value="5' to 3' exonuclease, C-terminal subdomain"/>
    <property type="match status" value="1"/>
</dbReference>
<keyword evidence="4" id="KW-0540">Nuclease</keyword>
<dbReference type="OMA" id="VADEPPH"/>
<sequence length="710" mass="78401">MGISGLLPLLRSVENPTHIRQWAGKTVGVDAYGWLHKGIISCAIELATNKPTTKYVDYVMGRVKMLTHFGVVPYLVFDGDYLPSKAATEADRARRRAQSKVIGLEHLRNGRSTAAYQELQKSIDVSPSMARAIIDACTAIGVDCLVAPYEADSQLYYLESIGVVDAVVSEDSDLLVFGVKSLITKLNQFGECVEFNREKLTGCKEVSFVGWTQDQFRWMCILSGCDYLDSVPGMGLKTAHRMLRRYKDVEKVLRALRFEGKKKIPEGYLEMFWRADMTFQYQRVFDPRKQCVVMANQPAPEVVISDETLVYIGPEIEAEIAAKVAKGLLDPMTKLPIVAPKMPVKQDLSKGVAFTSSAFGARSSADSMSQPATPARRGATLTDFFKPRTPLQGRDINQIAMFSSSAPAKAPVKADVFSPPRKRTLPWTAKEEEEKEQKEGEKKPRLSPQQPKVEAATPRPMPARQTSTSQFTPKIKPEPSPAPQTAEKSSFFKAQTRRSISSTTTPLATPTTARRSISSATGTPYIASPPKRRAHTDQPTLVPSSSAPAPSRSMTSTTTVVKEETRRVSITSTSTTSEITETESVTETVTQGWKQRFGFSQEKNESKIAEIIEKQRPALPRRMTPLQQLGAKSMGVQKRQSTFKPPMLKSRTSTSTSQETEGGSQDTVTESQETDITVPSRNPSFSGVYHSFDGSVEVEKGIFEKFAFGK</sequence>
<feature type="domain" description="XPG N-terminal" evidence="16">
    <location>
        <begin position="1"/>
        <end position="99"/>
    </location>
</feature>
<dbReference type="CDD" id="cd09908">
    <property type="entry name" value="H3TH_EXO1"/>
    <property type="match status" value="1"/>
</dbReference>
<accession>U4L616</accession>
<evidence type="ECO:0000256" key="12">
    <source>
        <dbReference type="ARBA" id="ARBA00023204"/>
    </source>
</evidence>
<keyword evidence="18" id="KW-1185">Reference proteome</keyword>
<evidence type="ECO:0000256" key="9">
    <source>
        <dbReference type="ARBA" id="ARBA00022842"/>
    </source>
</evidence>
<evidence type="ECO:0000256" key="8">
    <source>
        <dbReference type="ARBA" id="ARBA00022839"/>
    </source>
</evidence>
<keyword evidence="7" id="KW-0378">Hydrolase</keyword>
<dbReference type="Pfam" id="PF00752">
    <property type="entry name" value="XPG_N"/>
    <property type="match status" value="1"/>
</dbReference>
<dbReference type="SUPFAM" id="SSF88723">
    <property type="entry name" value="PIN domain-like"/>
    <property type="match status" value="1"/>
</dbReference>
<evidence type="ECO:0000313" key="17">
    <source>
        <dbReference type="EMBL" id="CCX11752.1"/>
    </source>
</evidence>
<evidence type="ECO:0000256" key="5">
    <source>
        <dbReference type="ARBA" id="ARBA00022723"/>
    </source>
</evidence>
<feature type="compositionally biased region" description="Low complexity" evidence="14">
    <location>
        <begin position="503"/>
        <end position="513"/>
    </location>
</feature>
<dbReference type="CDD" id="cd09857">
    <property type="entry name" value="PIN_EXO1"/>
    <property type="match status" value="1"/>
</dbReference>
<dbReference type="eggNOG" id="KOG2518">
    <property type="taxonomic scope" value="Eukaryota"/>
</dbReference>
<dbReference type="PANTHER" id="PTHR11081">
    <property type="entry name" value="FLAP ENDONUCLEASE FAMILY MEMBER"/>
    <property type="match status" value="1"/>
</dbReference>
<keyword evidence="12" id="KW-0234">DNA repair</keyword>
<feature type="region of interest" description="Disordered" evidence="14">
    <location>
        <begin position="627"/>
        <end position="690"/>
    </location>
</feature>
<dbReference type="InterPro" id="IPR036279">
    <property type="entry name" value="5-3_exonuclease_C_sf"/>
</dbReference>
<keyword evidence="5" id="KW-0479">Metal-binding</keyword>
<dbReference type="OrthoDB" id="26491at2759"/>
<evidence type="ECO:0000256" key="13">
    <source>
        <dbReference type="ARBA" id="ARBA00023242"/>
    </source>
</evidence>
<proteinExistence type="inferred from homology"/>
<keyword evidence="8 17" id="KW-0269">Exonuclease</keyword>
<evidence type="ECO:0000259" key="15">
    <source>
        <dbReference type="SMART" id="SM00484"/>
    </source>
</evidence>
<evidence type="ECO:0000256" key="11">
    <source>
        <dbReference type="ARBA" id="ARBA00023125"/>
    </source>
</evidence>
<dbReference type="FunFam" id="3.40.50.1010:FF:000002">
    <property type="entry name" value="Exonuclease 1, putative"/>
    <property type="match status" value="1"/>
</dbReference>
<dbReference type="SMART" id="SM00279">
    <property type="entry name" value="HhH2"/>
    <property type="match status" value="1"/>
</dbReference>
<dbReference type="Proteomes" id="UP000018144">
    <property type="component" value="Unassembled WGS sequence"/>
</dbReference>
<dbReference type="InterPro" id="IPR044752">
    <property type="entry name" value="PIN-like_EXO1"/>
</dbReference>
<comment type="subcellular location">
    <subcellularLocation>
        <location evidence="2">Nucleus</location>
    </subcellularLocation>
</comment>
<evidence type="ECO:0000256" key="4">
    <source>
        <dbReference type="ARBA" id="ARBA00022722"/>
    </source>
</evidence>
<gene>
    <name evidence="17" type="ORF">PCON_11346</name>
</gene>
<dbReference type="InterPro" id="IPR029060">
    <property type="entry name" value="PIN-like_dom_sf"/>
</dbReference>
<evidence type="ECO:0000256" key="7">
    <source>
        <dbReference type="ARBA" id="ARBA00022801"/>
    </source>
</evidence>
<feature type="compositionally biased region" description="Low complexity" evidence="14">
    <location>
        <begin position="652"/>
        <end position="665"/>
    </location>
</feature>
<feature type="compositionally biased region" description="Basic and acidic residues" evidence="14">
    <location>
        <begin position="429"/>
        <end position="444"/>
    </location>
</feature>
<dbReference type="PANTHER" id="PTHR11081:SF65">
    <property type="entry name" value="DNA DAMAGE-INDUCIBLE PROTEIN DIN7-RELATED"/>
    <property type="match status" value="1"/>
</dbReference>
<dbReference type="Pfam" id="PF00867">
    <property type="entry name" value="XPG_I"/>
    <property type="match status" value="1"/>
</dbReference>
<dbReference type="GO" id="GO:0035312">
    <property type="term" value="F:5'-3' DNA exonuclease activity"/>
    <property type="evidence" value="ECO:0007669"/>
    <property type="project" value="InterPro"/>
</dbReference>
<dbReference type="InterPro" id="IPR006084">
    <property type="entry name" value="XPG/Rad2"/>
</dbReference>
<dbReference type="Gene3D" id="3.40.50.1010">
    <property type="entry name" value="5'-nuclease"/>
    <property type="match status" value="1"/>
</dbReference>
<dbReference type="GO" id="GO:0005634">
    <property type="term" value="C:nucleus"/>
    <property type="evidence" value="ECO:0007669"/>
    <property type="project" value="UniProtKB-SubCell"/>
</dbReference>
<comment type="cofactor">
    <cofactor evidence="1">
        <name>Mg(2+)</name>
        <dbReference type="ChEBI" id="CHEBI:18420"/>
    </cofactor>
</comment>
<dbReference type="InterPro" id="IPR006085">
    <property type="entry name" value="XPG_DNA_repair_N"/>
</dbReference>
<feature type="compositionally biased region" description="Polar residues" evidence="14">
    <location>
        <begin position="666"/>
        <end position="685"/>
    </location>
</feature>